<comment type="caution">
    <text evidence="8">The sequence shown here is derived from an EMBL/GenBank/DDBJ whole genome shotgun (WGS) entry which is preliminary data.</text>
</comment>
<gene>
    <name evidence="8" type="ORF">C7437_102150</name>
</gene>
<dbReference type="Gene3D" id="1.20.1720.10">
    <property type="entry name" value="Multidrug resistance protein D"/>
    <property type="match status" value="1"/>
</dbReference>
<feature type="transmembrane region" description="Helical" evidence="6">
    <location>
        <begin position="163"/>
        <end position="180"/>
    </location>
</feature>
<dbReference type="RefSeq" id="WP_111439141.1">
    <property type="nucleotide sequence ID" value="NZ_QKZI01000002.1"/>
</dbReference>
<keyword evidence="2" id="KW-0813">Transport</keyword>
<sequence>MEETYKGNDRLIFGIGVGILTYWLFSQALLNTVPDVQQDLAINTNIIGIGISATSLFFGIFVVVAGGFVDRYGAVRITMIGLVLSVIGSILLVISTGSIMFISGRIIQGLSAACIMPSTLSLIKSYYKDEQRQRALSFWAIGSWGGTGLCSLVGGAIASSIGWRWIFVFSIVFALFSIFLIKGTPETKVIASSSTKKFDFAGLMVFIISMVSLNIIITQGSKLGWTSISTIILGILCIVSAILFFQFELKKKDKSFIDFSIFKNKAYSGATLSNFLLNSAAGTLIVINTYIQLSRGFSAFETGLLSIGYLVCILIMIRVGEKALQKIGARKPMMLGAFISALGITLMALTFLSNSLYIVFVIIGFILFGTGLGFYATPSTDTAVSNSPEGKAGVATGIYKMSSALGGSLGIAISSSVFNALNVQGNIDFAAMIGLSVSIVSCLLALLSVFITTPKDVKTV</sequence>
<keyword evidence="5 6" id="KW-0472">Membrane</keyword>
<reference evidence="8 9" key="1">
    <citation type="submission" date="2018-06" db="EMBL/GenBank/DDBJ databases">
        <title>Genomic Encyclopedia of Type Strains, Phase IV (KMG-IV): sequencing the most valuable type-strain genomes for metagenomic binning, comparative biology and taxonomic classification.</title>
        <authorList>
            <person name="Goeker M."/>
        </authorList>
    </citation>
    <scope>NUCLEOTIDE SEQUENCE [LARGE SCALE GENOMIC DNA]</scope>
    <source>
        <strain evidence="8 9">DSM 5</strain>
    </source>
</reference>
<evidence type="ECO:0000256" key="6">
    <source>
        <dbReference type="SAM" id="Phobius"/>
    </source>
</evidence>
<evidence type="ECO:0000313" key="9">
    <source>
        <dbReference type="Proteomes" id="UP000248646"/>
    </source>
</evidence>
<accession>A0A2W7MHS5</accession>
<feature type="transmembrane region" description="Helical" evidence="6">
    <location>
        <begin position="429"/>
        <end position="451"/>
    </location>
</feature>
<dbReference type="InterPro" id="IPR020846">
    <property type="entry name" value="MFS_dom"/>
</dbReference>
<dbReference type="PROSITE" id="PS50850">
    <property type="entry name" value="MFS"/>
    <property type="match status" value="1"/>
</dbReference>
<proteinExistence type="predicted"/>
<evidence type="ECO:0000313" key="8">
    <source>
        <dbReference type="EMBL" id="PZX05691.1"/>
    </source>
</evidence>
<feature type="transmembrane region" description="Helical" evidence="6">
    <location>
        <begin position="135"/>
        <end position="157"/>
    </location>
</feature>
<feature type="domain" description="Major facilitator superfamily (MFS) profile" evidence="7">
    <location>
        <begin position="11"/>
        <end position="457"/>
    </location>
</feature>
<feature type="transmembrane region" description="Helical" evidence="6">
    <location>
        <begin position="42"/>
        <end position="65"/>
    </location>
</feature>
<feature type="transmembrane region" description="Helical" evidence="6">
    <location>
        <begin position="398"/>
        <end position="417"/>
    </location>
</feature>
<dbReference type="Proteomes" id="UP000248646">
    <property type="component" value="Unassembled WGS sequence"/>
</dbReference>
<dbReference type="Pfam" id="PF07690">
    <property type="entry name" value="MFS_1"/>
    <property type="match status" value="1"/>
</dbReference>
<dbReference type="AlphaFoldDB" id="A0A2W7MHS5"/>
<evidence type="ECO:0000256" key="4">
    <source>
        <dbReference type="ARBA" id="ARBA00022989"/>
    </source>
</evidence>
<dbReference type="PANTHER" id="PTHR42718">
    <property type="entry name" value="MAJOR FACILITATOR SUPERFAMILY MULTIDRUG TRANSPORTER MFSC"/>
    <property type="match status" value="1"/>
</dbReference>
<dbReference type="EMBL" id="QKZI01000002">
    <property type="protein sequence ID" value="PZX05691.1"/>
    <property type="molecule type" value="Genomic_DNA"/>
</dbReference>
<evidence type="ECO:0000256" key="2">
    <source>
        <dbReference type="ARBA" id="ARBA00022448"/>
    </source>
</evidence>
<dbReference type="OrthoDB" id="2412976at2"/>
<feature type="transmembrane region" description="Helical" evidence="6">
    <location>
        <begin position="223"/>
        <end position="245"/>
    </location>
</feature>
<organism evidence="8 9">
    <name type="scientific">Psychrobacillus insolitus</name>
    <dbReference type="NCBI Taxonomy" id="1461"/>
    <lineage>
        <taxon>Bacteria</taxon>
        <taxon>Bacillati</taxon>
        <taxon>Bacillota</taxon>
        <taxon>Bacilli</taxon>
        <taxon>Bacillales</taxon>
        <taxon>Bacillaceae</taxon>
        <taxon>Psychrobacillus</taxon>
    </lineage>
</organism>
<dbReference type="GO" id="GO:0022857">
    <property type="term" value="F:transmembrane transporter activity"/>
    <property type="evidence" value="ECO:0007669"/>
    <property type="project" value="InterPro"/>
</dbReference>
<dbReference type="SUPFAM" id="SSF103473">
    <property type="entry name" value="MFS general substrate transporter"/>
    <property type="match status" value="1"/>
</dbReference>
<dbReference type="GO" id="GO:0005886">
    <property type="term" value="C:plasma membrane"/>
    <property type="evidence" value="ECO:0007669"/>
    <property type="project" value="UniProtKB-SubCell"/>
</dbReference>
<comment type="subcellular location">
    <subcellularLocation>
        <location evidence="1">Cell membrane</location>
        <topology evidence="1">Multi-pass membrane protein</topology>
    </subcellularLocation>
</comment>
<feature type="transmembrane region" description="Helical" evidence="6">
    <location>
        <begin position="77"/>
        <end position="100"/>
    </location>
</feature>
<evidence type="ECO:0000256" key="1">
    <source>
        <dbReference type="ARBA" id="ARBA00004651"/>
    </source>
</evidence>
<feature type="transmembrane region" description="Helical" evidence="6">
    <location>
        <begin position="303"/>
        <end position="320"/>
    </location>
</feature>
<feature type="transmembrane region" description="Helical" evidence="6">
    <location>
        <begin position="106"/>
        <end position="123"/>
    </location>
</feature>
<evidence type="ECO:0000259" key="7">
    <source>
        <dbReference type="PROSITE" id="PS50850"/>
    </source>
</evidence>
<feature type="transmembrane region" description="Helical" evidence="6">
    <location>
        <begin position="332"/>
        <end position="351"/>
    </location>
</feature>
<evidence type="ECO:0000256" key="5">
    <source>
        <dbReference type="ARBA" id="ARBA00023136"/>
    </source>
</evidence>
<feature type="transmembrane region" description="Helical" evidence="6">
    <location>
        <begin position="266"/>
        <end position="291"/>
    </location>
</feature>
<protein>
    <submittedName>
        <fullName evidence="8">DHA2 family multidrug resistance protein-like MFS transporter</fullName>
    </submittedName>
</protein>
<feature type="transmembrane region" description="Helical" evidence="6">
    <location>
        <begin position="12"/>
        <end position="30"/>
    </location>
</feature>
<dbReference type="Gene3D" id="1.20.1250.20">
    <property type="entry name" value="MFS general substrate transporter like domains"/>
    <property type="match status" value="1"/>
</dbReference>
<keyword evidence="3 6" id="KW-0812">Transmembrane</keyword>
<name>A0A2W7MHS5_9BACI</name>
<dbReference type="PANTHER" id="PTHR42718:SF9">
    <property type="entry name" value="MAJOR FACILITATOR SUPERFAMILY MULTIDRUG TRANSPORTER MFSC"/>
    <property type="match status" value="1"/>
</dbReference>
<keyword evidence="9" id="KW-1185">Reference proteome</keyword>
<dbReference type="CDD" id="cd17321">
    <property type="entry name" value="MFS_MMR_MDR_like"/>
    <property type="match status" value="1"/>
</dbReference>
<evidence type="ECO:0000256" key="3">
    <source>
        <dbReference type="ARBA" id="ARBA00022692"/>
    </source>
</evidence>
<feature type="transmembrane region" description="Helical" evidence="6">
    <location>
        <begin position="200"/>
        <end position="217"/>
    </location>
</feature>
<dbReference type="InterPro" id="IPR011701">
    <property type="entry name" value="MFS"/>
</dbReference>
<dbReference type="InterPro" id="IPR036259">
    <property type="entry name" value="MFS_trans_sf"/>
</dbReference>
<feature type="transmembrane region" description="Helical" evidence="6">
    <location>
        <begin position="357"/>
        <end position="377"/>
    </location>
</feature>
<keyword evidence="4 6" id="KW-1133">Transmembrane helix</keyword>